<protein>
    <submittedName>
        <fullName evidence="1">Uncharacterized protein</fullName>
    </submittedName>
</protein>
<sequence length="113" mass="12521">MGSSSPSPNKDVLDLIARLMGSSKINHPLISKEVFQRLLANTFSEEWIFNGIRLQKCFFFQSNKSSSATKKTSAKHVTKKASAKASDSDCARTLRKAFRFGHRASSQTRGVPD</sequence>
<reference evidence="1" key="1">
    <citation type="submission" date="2020-07" db="EMBL/GenBank/DDBJ databases">
        <authorList>
            <person name="Lin J."/>
        </authorList>
    </citation>
    <scope>NUCLEOTIDE SEQUENCE</scope>
</reference>
<dbReference type="AlphaFoldDB" id="A0A6V7PU24"/>
<gene>
    <name evidence="1" type="ORF">CB5_LOCUS17492</name>
</gene>
<organism evidence="1">
    <name type="scientific">Ananas comosus var. bracteatus</name>
    <name type="common">red pineapple</name>
    <dbReference type="NCBI Taxonomy" id="296719"/>
    <lineage>
        <taxon>Eukaryota</taxon>
        <taxon>Viridiplantae</taxon>
        <taxon>Streptophyta</taxon>
        <taxon>Embryophyta</taxon>
        <taxon>Tracheophyta</taxon>
        <taxon>Spermatophyta</taxon>
        <taxon>Magnoliopsida</taxon>
        <taxon>Liliopsida</taxon>
        <taxon>Poales</taxon>
        <taxon>Bromeliaceae</taxon>
        <taxon>Bromelioideae</taxon>
        <taxon>Ananas</taxon>
    </lineage>
</organism>
<name>A0A6V7PU24_ANACO</name>
<accession>A0A6V7PU24</accession>
<evidence type="ECO:0000313" key="1">
    <source>
        <dbReference type="EMBL" id="CAD1834281.1"/>
    </source>
</evidence>
<dbReference type="EMBL" id="LR862152">
    <property type="protein sequence ID" value="CAD1834281.1"/>
    <property type="molecule type" value="Genomic_DNA"/>
</dbReference>
<proteinExistence type="predicted"/>